<protein>
    <submittedName>
        <fullName evidence="1">Uncharacterized protein</fullName>
    </submittedName>
</protein>
<gene>
    <name evidence="1" type="ORF">A3F84_16595</name>
</gene>
<dbReference type="EMBL" id="MFKF01000063">
    <property type="protein sequence ID" value="OGG55705.1"/>
    <property type="molecule type" value="Genomic_DNA"/>
</dbReference>
<sequence>MARREETGSIPLYEQLLQDPGQMLALYDQGAQEVLDVARFEGYFDAWDPAQLRWPPSRGEAGPIDLPGLRKRGRLITAIYEGVPRRRDGRLAEAYEQFRRATPAYHRANRIYYQVRRQFLAKGAGDAREFLHLYQSLFVDALANGDPFVPDAGEAALQRARIARAPLSHAQAVAEALSTVAVGDDPRWTEVYAYTLDGVTVEAPLRDLLQAVARGTLDYIAAGEFLATRYNTYTNFAWFGSSVWKVITDADLLLYHLDRPGRADRPSLDALRGDLRRAQAMMVEFFQAHRENPDHLKPVSYWYGHQYTYLTRDMIDLTRRLIASANRLVRQVGAGYGVEEVREVTAPPLLVGRVEGRFLEYPHVGKGADLSGWRRAFRGGRWVISSWRMGRRKLRLAGASLDVARRKELAWQDFLAWGAATLRAFDVEVKVCVDPQFFPVAEEIGLGDGQKKVLFLPTHQSLLDHPVMYQVLQSPELLRAVGWERPMPCVILARTRLAGAGPKLKVGPWSITMFGVSAETFDRLLEEVDRFVTLDRSRDAGPTTQRLVQALDRYPGLTYPVGTTVAFDIQSPPLQHALFAVLPQDVVIVPLAFRGIHSLWPKCPKGNLRINPGLVEVVVSPPMPGETTLLPRRRSLRTQVESAALFQAVHLTTLLNPEPSE</sequence>
<proteinExistence type="predicted"/>
<evidence type="ECO:0000313" key="1">
    <source>
        <dbReference type="EMBL" id="OGG55705.1"/>
    </source>
</evidence>
<reference evidence="1 2" key="1">
    <citation type="journal article" date="2016" name="Nat. Commun.">
        <title>Thousands of microbial genomes shed light on interconnected biogeochemical processes in an aquifer system.</title>
        <authorList>
            <person name="Anantharaman K."/>
            <person name="Brown C.T."/>
            <person name="Hug L.A."/>
            <person name="Sharon I."/>
            <person name="Castelle C.J."/>
            <person name="Probst A.J."/>
            <person name="Thomas B.C."/>
            <person name="Singh A."/>
            <person name="Wilkins M.J."/>
            <person name="Karaoz U."/>
            <person name="Brodie E.L."/>
            <person name="Williams K.H."/>
            <person name="Hubbard S.S."/>
            <person name="Banfield J.F."/>
        </authorList>
    </citation>
    <scope>NUCLEOTIDE SEQUENCE [LARGE SCALE GENOMIC DNA]</scope>
    <source>
        <strain evidence="2">RIFCSPLOWO2_12_FULL_64_10</strain>
    </source>
</reference>
<organism evidence="1 2">
    <name type="scientific">Handelsmanbacteria sp. (strain RIFCSPLOWO2_12_FULL_64_10)</name>
    <dbReference type="NCBI Taxonomy" id="1817868"/>
    <lineage>
        <taxon>Bacteria</taxon>
        <taxon>Candidatus Handelsmaniibacteriota</taxon>
    </lineage>
</organism>
<evidence type="ECO:0000313" key="2">
    <source>
        <dbReference type="Proteomes" id="UP000178606"/>
    </source>
</evidence>
<comment type="caution">
    <text evidence="1">The sequence shown here is derived from an EMBL/GenBank/DDBJ whole genome shotgun (WGS) entry which is preliminary data.</text>
</comment>
<name>A0A1F6D2V7_HANXR</name>
<dbReference type="Proteomes" id="UP000178606">
    <property type="component" value="Unassembled WGS sequence"/>
</dbReference>
<accession>A0A1F6D2V7</accession>
<dbReference type="AlphaFoldDB" id="A0A1F6D2V7"/>